<dbReference type="OrthoDB" id="2344312at2759"/>
<evidence type="ECO:0000256" key="1">
    <source>
        <dbReference type="SAM" id="Phobius"/>
    </source>
</evidence>
<dbReference type="Proteomes" id="UP000799436">
    <property type="component" value="Unassembled WGS sequence"/>
</dbReference>
<organism evidence="3 4">
    <name type="scientific">Teratosphaeria nubilosa</name>
    <dbReference type="NCBI Taxonomy" id="161662"/>
    <lineage>
        <taxon>Eukaryota</taxon>
        <taxon>Fungi</taxon>
        <taxon>Dikarya</taxon>
        <taxon>Ascomycota</taxon>
        <taxon>Pezizomycotina</taxon>
        <taxon>Dothideomycetes</taxon>
        <taxon>Dothideomycetidae</taxon>
        <taxon>Mycosphaerellales</taxon>
        <taxon>Teratosphaeriaceae</taxon>
        <taxon>Teratosphaeria</taxon>
    </lineage>
</organism>
<proteinExistence type="predicted"/>
<dbReference type="PANTHER" id="PTHR35393">
    <property type="entry name" value="CHROMOSOME 1, WHOLE GENOME SHOTGUN SEQUENCE"/>
    <property type="match status" value="1"/>
</dbReference>
<dbReference type="EMBL" id="ML995853">
    <property type="protein sequence ID" value="KAF2767667.1"/>
    <property type="molecule type" value="Genomic_DNA"/>
</dbReference>
<keyword evidence="1" id="KW-0812">Transmembrane</keyword>
<name>A0A6G1L474_9PEZI</name>
<gene>
    <name evidence="3" type="ORF">EJ03DRAFT_315459</name>
</gene>
<accession>A0A6G1L474</accession>
<protein>
    <recommendedName>
        <fullName evidence="2">SigF-like NTF2-like domain-containing protein</fullName>
    </recommendedName>
</protein>
<dbReference type="PANTHER" id="PTHR35393:SF1">
    <property type="entry name" value="SNOAL-LIKE DOMAIN-CONTAINING PROTEIN"/>
    <property type="match status" value="1"/>
</dbReference>
<dbReference type="Pfam" id="PF24840">
    <property type="entry name" value="NTF2_SigF"/>
    <property type="match status" value="1"/>
</dbReference>
<evidence type="ECO:0000259" key="2">
    <source>
        <dbReference type="Pfam" id="PF24840"/>
    </source>
</evidence>
<keyword evidence="4" id="KW-1185">Reference proteome</keyword>
<evidence type="ECO:0000313" key="3">
    <source>
        <dbReference type="EMBL" id="KAF2767667.1"/>
    </source>
</evidence>
<keyword evidence="1" id="KW-0472">Membrane</keyword>
<reference evidence="3" key="1">
    <citation type="journal article" date="2020" name="Stud. Mycol.">
        <title>101 Dothideomycetes genomes: a test case for predicting lifestyles and emergence of pathogens.</title>
        <authorList>
            <person name="Haridas S."/>
            <person name="Albert R."/>
            <person name="Binder M."/>
            <person name="Bloem J."/>
            <person name="Labutti K."/>
            <person name="Salamov A."/>
            <person name="Andreopoulos B."/>
            <person name="Baker S."/>
            <person name="Barry K."/>
            <person name="Bills G."/>
            <person name="Bluhm B."/>
            <person name="Cannon C."/>
            <person name="Castanera R."/>
            <person name="Culley D."/>
            <person name="Daum C."/>
            <person name="Ezra D."/>
            <person name="Gonzalez J."/>
            <person name="Henrissat B."/>
            <person name="Kuo A."/>
            <person name="Liang C."/>
            <person name="Lipzen A."/>
            <person name="Lutzoni F."/>
            <person name="Magnuson J."/>
            <person name="Mondo S."/>
            <person name="Nolan M."/>
            <person name="Ohm R."/>
            <person name="Pangilinan J."/>
            <person name="Park H.-J."/>
            <person name="Ramirez L."/>
            <person name="Alfaro M."/>
            <person name="Sun H."/>
            <person name="Tritt A."/>
            <person name="Yoshinaga Y."/>
            <person name="Zwiers L.-H."/>
            <person name="Turgeon B."/>
            <person name="Goodwin S."/>
            <person name="Spatafora J."/>
            <person name="Crous P."/>
            <person name="Grigoriev I."/>
        </authorList>
    </citation>
    <scope>NUCLEOTIDE SEQUENCE</scope>
    <source>
        <strain evidence="3">CBS 116005</strain>
    </source>
</reference>
<feature type="domain" description="SigF-like NTF2-like" evidence="2">
    <location>
        <begin position="1"/>
        <end position="173"/>
    </location>
</feature>
<sequence>MDDPIADIEPVIRALTQGTPKEQEEAVNKYCTPDFAFTHPFCRTGSFQGSRLVYQYILRWYKIMSPQIDIHINSIAFDETNLILYVNCSQVFAIWFLPFHRSPVTLTTVLNLTRTNPAASPTARSTYLITSQNDLYQVDQFVRFFAPWGIGDITILMWHAIATTFCVVLAFVFTPFSVLEQRAAEGKSGWVGKRFMEWVWGVEGEREAKGRWDWRQYGREEKSFYREASKVVDGVGRRFGGEMKRVNGESGGGQFGNMQVVT</sequence>
<dbReference type="AlphaFoldDB" id="A0A6G1L474"/>
<dbReference type="InterPro" id="IPR057514">
    <property type="entry name" value="NTF2_SigF"/>
</dbReference>
<feature type="transmembrane region" description="Helical" evidence="1">
    <location>
        <begin position="156"/>
        <end position="179"/>
    </location>
</feature>
<keyword evidence="1" id="KW-1133">Transmembrane helix</keyword>
<evidence type="ECO:0000313" key="4">
    <source>
        <dbReference type="Proteomes" id="UP000799436"/>
    </source>
</evidence>